<gene>
    <name evidence="1" type="ORF">EYF80_040447</name>
</gene>
<accession>A0A4Z2G709</accession>
<organism evidence="1 2">
    <name type="scientific">Liparis tanakae</name>
    <name type="common">Tanaka's snailfish</name>
    <dbReference type="NCBI Taxonomy" id="230148"/>
    <lineage>
        <taxon>Eukaryota</taxon>
        <taxon>Metazoa</taxon>
        <taxon>Chordata</taxon>
        <taxon>Craniata</taxon>
        <taxon>Vertebrata</taxon>
        <taxon>Euteleostomi</taxon>
        <taxon>Actinopterygii</taxon>
        <taxon>Neopterygii</taxon>
        <taxon>Teleostei</taxon>
        <taxon>Neoteleostei</taxon>
        <taxon>Acanthomorphata</taxon>
        <taxon>Eupercaria</taxon>
        <taxon>Perciformes</taxon>
        <taxon>Cottioidei</taxon>
        <taxon>Cottales</taxon>
        <taxon>Liparidae</taxon>
        <taxon>Liparis</taxon>
    </lineage>
</organism>
<protein>
    <submittedName>
        <fullName evidence="1">Uncharacterized protein</fullName>
    </submittedName>
</protein>
<sequence length="76" mass="8954">MKQLLYPVLQQPVDQSLQQRQLRENKRSSRRQTRFTIQTGLSRLSGFTLGERQQKRRGIFPMRLVVLGGQVDLETR</sequence>
<dbReference type="Proteomes" id="UP000314294">
    <property type="component" value="Unassembled WGS sequence"/>
</dbReference>
<name>A0A4Z2G709_9TELE</name>
<dbReference type="AlphaFoldDB" id="A0A4Z2G709"/>
<dbReference type="EMBL" id="SRLO01000660">
    <property type="protein sequence ID" value="TNN49337.1"/>
    <property type="molecule type" value="Genomic_DNA"/>
</dbReference>
<keyword evidence="2" id="KW-1185">Reference proteome</keyword>
<evidence type="ECO:0000313" key="2">
    <source>
        <dbReference type="Proteomes" id="UP000314294"/>
    </source>
</evidence>
<proteinExistence type="predicted"/>
<evidence type="ECO:0000313" key="1">
    <source>
        <dbReference type="EMBL" id="TNN49337.1"/>
    </source>
</evidence>
<comment type="caution">
    <text evidence="1">The sequence shown here is derived from an EMBL/GenBank/DDBJ whole genome shotgun (WGS) entry which is preliminary data.</text>
</comment>
<reference evidence="1 2" key="1">
    <citation type="submission" date="2019-03" db="EMBL/GenBank/DDBJ databases">
        <title>First draft genome of Liparis tanakae, snailfish: a comprehensive survey of snailfish specific genes.</title>
        <authorList>
            <person name="Kim W."/>
            <person name="Song I."/>
            <person name="Jeong J.-H."/>
            <person name="Kim D."/>
            <person name="Kim S."/>
            <person name="Ryu S."/>
            <person name="Song J.Y."/>
            <person name="Lee S.K."/>
        </authorList>
    </citation>
    <scope>NUCLEOTIDE SEQUENCE [LARGE SCALE GENOMIC DNA]</scope>
    <source>
        <tissue evidence="1">Muscle</tissue>
    </source>
</reference>